<accession>A0A8E0KLA6</accession>
<evidence type="ECO:0000256" key="1">
    <source>
        <dbReference type="PROSITE-ProRule" id="PRU00169"/>
    </source>
</evidence>
<dbReference type="Gene3D" id="3.40.50.2300">
    <property type="match status" value="1"/>
</dbReference>
<dbReference type="EMBL" id="BATC01000020">
    <property type="protein sequence ID" value="GAD59179.1"/>
    <property type="molecule type" value="Genomic_DNA"/>
</dbReference>
<dbReference type="RefSeq" id="WP_021697274.1">
    <property type="nucleotide sequence ID" value="NZ_BATC01000020.1"/>
</dbReference>
<dbReference type="CDD" id="cd00156">
    <property type="entry name" value="REC"/>
    <property type="match status" value="1"/>
</dbReference>
<dbReference type="Proteomes" id="UP000016569">
    <property type="component" value="Unassembled WGS sequence"/>
</dbReference>
<evidence type="ECO:0000313" key="3">
    <source>
        <dbReference type="EMBL" id="GAD59179.1"/>
    </source>
</evidence>
<keyword evidence="4" id="KW-1185">Reference proteome</keyword>
<feature type="domain" description="Response regulatory" evidence="2">
    <location>
        <begin position="17"/>
        <end position="135"/>
    </location>
</feature>
<dbReference type="GO" id="GO:0000160">
    <property type="term" value="P:phosphorelay signal transduction system"/>
    <property type="evidence" value="ECO:0007669"/>
    <property type="project" value="InterPro"/>
</dbReference>
<gene>
    <name evidence="3" type="ORF">MBEBAB_1429</name>
</gene>
<reference evidence="4" key="1">
    <citation type="journal article" date="2013" name="Genome Announc.">
        <title>Draft Genome Sequence of the Dimorphic Prosthecate Bacterium Brevundimonas abyssalis TAR-001T.</title>
        <authorList>
            <person name="Tsubouchi T."/>
            <person name="Nishi S."/>
            <person name="Usui K."/>
            <person name="Shimane Y."/>
            <person name="Takaki Y."/>
            <person name="Maruyama T."/>
            <person name="Hatada Y."/>
        </authorList>
    </citation>
    <scope>NUCLEOTIDE SEQUENCE [LARGE SCALE GENOMIC DNA]</scope>
    <source>
        <strain evidence="4">TAR-001</strain>
    </source>
</reference>
<dbReference type="InterPro" id="IPR011006">
    <property type="entry name" value="CheY-like_superfamily"/>
</dbReference>
<organism evidence="3 4">
    <name type="scientific">Brevundimonas abyssalis TAR-001</name>
    <dbReference type="NCBI Taxonomy" id="1391729"/>
    <lineage>
        <taxon>Bacteria</taxon>
        <taxon>Pseudomonadati</taxon>
        <taxon>Pseudomonadota</taxon>
        <taxon>Alphaproteobacteria</taxon>
        <taxon>Caulobacterales</taxon>
        <taxon>Caulobacteraceae</taxon>
        <taxon>Brevundimonas</taxon>
    </lineage>
</organism>
<dbReference type="Pfam" id="PF00072">
    <property type="entry name" value="Response_reg"/>
    <property type="match status" value="1"/>
</dbReference>
<dbReference type="AlphaFoldDB" id="A0A8E0KLA6"/>
<dbReference type="SMART" id="SM00448">
    <property type="entry name" value="REC"/>
    <property type="match status" value="1"/>
</dbReference>
<dbReference type="OrthoDB" id="7202050at2"/>
<comment type="caution">
    <text evidence="3">The sequence shown here is derived from an EMBL/GenBank/DDBJ whole genome shotgun (WGS) entry which is preliminary data.</text>
</comment>
<dbReference type="InterPro" id="IPR001789">
    <property type="entry name" value="Sig_transdc_resp-reg_receiver"/>
</dbReference>
<sequence>MSRAISPETRINLERTSALLINDNPQGLDILSSIVQGFGLKEQIKSASPDDARGVIKRRSVDMVLVECASAAESCDFVRWMRREGPKTSAYTPVIILTGHASEGFVAKSRDCGASFIVTKPLTPMVLLQRILWLTKDQREWVECETYVGPDRRVRNYGPPLGMAGRRAGDLSAHVGVALEPNMDQSDIDMLLKPQRVAL</sequence>
<comment type="caution">
    <text evidence="1">Lacks conserved residue(s) required for the propagation of feature annotation.</text>
</comment>
<name>A0A8E0KLA6_9CAUL</name>
<proteinExistence type="predicted"/>
<dbReference type="SUPFAM" id="SSF52172">
    <property type="entry name" value="CheY-like"/>
    <property type="match status" value="1"/>
</dbReference>
<evidence type="ECO:0000259" key="2">
    <source>
        <dbReference type="PROSITE" id="PS50110"/>
    </source>
</evidence>
<dbReference type="PROSITE" id="PS50110">
    <property type="entry name" value="RESPONSE_REGULATORY"/>
    <property type="match status" value="1"/>
</dbReference>
<evidence type="ECO:0000313" key="4">
    <source>
        <dbReference type="Proteomes" id="UP000016569"/>
    </source>
</evidence>
<protein>
    <submittedName>
        <fullName evidence="3">Chemotaxis protein cheYIII</fullName>
    </submittedName>
</protein>